<evidence type="ECO:0000256" key="1">
    <source>
        <dbReference type="ARBA" id="ARBA00002634"/>
    </source>
</evidence>
<dbReference type="Gene3D" id="1.10.1270.20">
    <property type="entry name" value="tRNA(m1g37)methyltransferase, domain 2"/>
    <property type="match status" value="1"/>
</dbReference>
<keyword evidence="18" id="KW-1185">Reference proteome</keyword>
<comment type="catalytic activity">
    <reaction evidence="14 15">
        <text>guanosine(37) in tRNA + S-adenosyl-L-methionine = N(1)-methylguanosine(37) in tRNA + S-adenosyl-L-homocysteine + H(+)</text>
        <dbReference type="Rhea" id="RHEA:36899"/>
        <dbReference type="Rhea" id="RHEA-COMP:10145"/>
        <dbReference type="Rhea" id="RHEA-COMP:10147"/>
        <dbReference type="ChEBI" id="CHEBI:15378"/>
        <dbReference type="ChEBI" id="CHEBI:57856"/>
        <dbReference type="ChEBI" id="CHEBI:59789"/>
        <dbReference type="ChEBI" id="CHEBI:73542"/>
        <dbReference type="ChEBI" id="CHEBI:74269"/>
        <dbReference type="EC" id="2.1.1.228"/>
    </reaction>
</comment>
<evidence type="ECO:0000256" key="5">
    <source>
        <dbReference type="ARBA" id="ARBA00012807"/>
    </source>
</evidence>
<comment type="similarity">
    <text evidence="3 15">Belongs to the RNA methyltransferase TrmD family.</text>
</comment>
<organism evidence="17 18">
    <name type="scientific">Arcanobacterium phocae</name>
    <dbReference type="NCBI Taxonomy" id="131112"/>
    <lineage>
        <taxon>Bacteria</taxon>
        <taxon>Bacillati</taxon>
        <taxon>Actinomycetota</taxon>
        <taxon>Actinomycetes</taxon>
        <taxon>Actinomycetales</taxon>
        <taxon>Actinomycetaceae</taxon>
        <taxon>Arcanobacterium</taxon>
    </lineage>
</organism>
<dbReference type="NCBIfam" id="TIGR00088">
    <property type="entry name" value="trmD"/>
    <property type="match status" value="1"/>
</dbReference>
<evidence type="ECO:0000256" key="11">
    <source>
        <dbReference type="ARBA" id="ARBA00022694"/>
    </source>
</evidence>
<dbReference type="Gene3D" id="3.40.1280.10">
    <property type="match status" value="1"/>
</dbReference>
<dbReference type="Pfam" id="PF00583">
    <property type="entry name" value="Acetyltransf_1"/>
    <property type="match status" value="1"/>
</dbReference>
<feature type="binding site" evidence="15">
    <location>
        <position position="114"/>
    </location>
    <ligand>
        <name>S-adenosyl-L-methionine</name>
        <dbReference type="ChEBI" id="CHEBI:59789"/>
    </ligand>
</feature>
<accession>A0A1H2LP79</accession>
<evidence type="ECO:0000256" key="6">
    <source>
        <dbReference type="ARBA" id="ARBA00014679"/>
    </source>
</evidence>
<dbReference type="Proteomes" id="UP000214355">
    <property type="component" value="Chromosome I"/>
</dbReference>
<evidence type="ECO:0000313" key="17">
    <source>
        <dbReference type="EMBL" id="SDU82166.1"/>
    </source>
</evidence>
<dbReference type="GO" id="GO:0005829">
    <property type="term" value="C:cytosol"/>
    <property type="evidence" value="ECO:0007669"/>
    <property type="project" value="TreeGrafter"/>
</dbReference>
<dbReference type="Pfam" id="PF01746">
    <property type="entry name" value="tRNA_m1G_MT"/>
    <property type="match status" value="1"/>
</dbReference>
<comment type="subcellular location">
    <subcellularLocation>
        <location evidence="2 15">Cytoplasm</location>
    </subcellularLocation>
</comment>
<evidence type="ECO:0000259" key="16">
    <source>
        <dbReference type="PROSITE" id="PS51186"/>
    </source>
</evidence>
<reference evidence="18" key="1">
    <citation type="submission" date="2016-10" db="EMBL/GenBank/DDBJ databases">
        <authorList>
            <person name="Varghese N."/>
            <person name="Submissions S."/>
        </authorList>
    </citation>
    <scope>NUCLEOTIDE SEQUENCE [LARGE SCALE GENOMIC DNA]</scope>
    <source>
        <strain evidence="18">DSM 10002</strain>
    </source>
</reference>
<protein>
    <recommendedName>
        <fullName evidence="6 15">tRNA (guanine-N(1)-)-methyltransferase</fullName>
        <ecNumber evidence="5 15">2.1.1.228</ecNumber>
    </recommendedName>
    <alternativeName>
        <fullName evidence="12 15">M1G-methyltransferase</fullName>
    </alternativeName>
    <alternativeName>
        <fullName evidence="13 15">tRNA [GM37] methyltransferase</fullName>
    </alternativeName>
</protein>
<dbReference type="SUPFAM" id="SSF75217">
    <property type="entry name" value="alpha/beta knot"/>
    <property type="match status" value="1"/>
</dbReference>
<keyword evidence="10 15" id="KW-0949">S-adenosyl-L-methionine</keyword>
<dbReference type="HAMAP" id="MF_00605">
    <property type="entry name" value="TrmD"/>
    <property type="match status" value="1"/>
</dbReference>
<dbReference type="OrthoDB" id="9807416at2"/>
<dbReference type="InterPro" id="IPR000182">
    <property type="entry name" value="GNAT_dom"/>
</dbReference>
<evidence type="ECO:0000256" key="10">
    <source>
        <dbReference type="ARBA" id="ARBA00022691"/>
    </source>
</evidence>
<comment type="subunit">
    <text evidence="4 15">Homodimer.</text>
</comment>
<evidence type="ECO:0000256" key="7">
    <source>
        <dbReference type="ARBA" id="ARBA00022490"/>
    </source>
</evidence>
<dbReference type="PANTHER" id="PTHR46417:SF1">
    <property type="entry name" value="TRNA (GUANINE-N(1)-)-METHYLTRANSFERASE"/>
    <property type="match status" value="1"/>
</dbReference>
<dbReference type="EMBL" id="LT629804">
    <property type="protein sequence ID" value="SDU82166.1"/>
    <property type="molecule type" value="Genomic_DNA"/>
</dbReference>
<dbReference type="InterPro" id="IPR016181">
    <property type="entry name" value="Acyl_CoA_acyltransferase"/>
</dbReference>
<dbReference type="RefSeq" id="WP_091282148.1">
    <property type="nucleotide sequence ID" value="NZ_JABAPH010000027.1"/>
</dbReference>
<dbReference type="SUPFAM" id="SSF55729">
    <property type="entry name" value="Acyl-CoA N-acyltransferases (Nat)"/>
    <property type="match status" value="1"/>
</dbReference>
<keyword evidence="8 15" id="KW-0489">Methyltransferase</keyword>
<proteinExistence type="inferred from homology"/>
<evidence type="ECO:0000256" key="4">
    <source>
        <dbReference type="ARBA" id="ARBA00011738"/>
    </source>
</evidence>
<keyword evidence="9 15" id="KW-0808">Transferase</keyword>
<dbReference type="GO" id="GO:0016747">
    <property type="term" value="F:acyltransferase activity, transferring groups other than amino-acyl groups"/>
    <property type="evidence" value="ECO:0007669"/>
    <property type="project" value="InterPro"/>
</dbReference>
<dbReference type="InterPro" id="IPR002649">
    <property type="entry name" value="tRNA_m1G_MeTrfase_TrmD"/>
</dbReference>
<evidence type="ECO:0000256" key="9">
    <source>
        <dbReference type="ARBA" id="ARBA00022679"/>
    </source>
</evidence>
<dbReference type="PANTHER" id="PTHR46417">
    <property type="entry name" value="TRNA (GUANINE-N(1)-)-METHYLTRANSFERASE"/>
    <property type="match status" value="1"/>
</dbReference>
<dbReference type="InterPro" id="IPR029028">
    <property type="entry name" value="Alpha/beta_knot_MTases"/>
</dbReference>
<evidence type="ECO:0000256" key="13">
    <source>
        <dbReference type="ARBA" id="ARBA00033392"/>
    </source>
</evidence>
<dbReference type="CDD" id="cd18080">
    <property type="entry name" value="TrmD-like"/>
    <property type="match status" value="1"/>
</dbReference>
<dbReference type="InterPro" id="IPR023148">
    <property type="entry name" value="tRNA_m1G_MeTrfase_C_sf"/>
</dbReference>
<dbReference type="STRING" id="131112.SAMN04489737_1673"/>
<dbReference type="NCBIfam" id="NF000648">
    <property type="entry name" value="PRK00026.1"/>
    <property type="match status" value="1"/>
</dbReference>
<feature type="binding site" evidence="15">
    <location>
        <begin position="140"/>
        <end position="145"/>
    </location>
    <ligand>
        <name>S-adenosyl-L-methionine</name>
        <dbReference type="ChEBI" id="CHEBI:59789"/>
    </ligand>
</feature>
<evidence type="ECO:0000256" key="15">
    <source>
        <dbReference type="HAMAP-Rule" id="MF_00605"/>
    </source>
</evidence>
<feature type="domain" description="N-acetyltransferase" evidence="16">
    <location>
        <begin position="264"/>
        <end position="441"/>
    </location>
</feature>
<evidence type="ECO:0000256" key="2">
    <source>
        <dbReference type="ARBA" id="ARBA00004496"/>
    </source>
</evidence>
<dbReference type="GeneID" id="65345396"/>
<name>A0A1H2LP79_9ACTO</name>
<evidence type="ECO:0000256" key="3">
    <source>
        <dbReference type="ARBA" id="ARBA00007630"/>
    </source>
</evidence>
<dbReference type="PROSITE" id="PS51186">
    <property type="entry name" value="GNAT"/>
    <property type="match status" value="1"/>
</dbReference>
<gene>
    <name evidence="15" type="primary">trmD</name>
    <name evidence="17" type="ORF">SAMN04489737_1673</name>
</gene>
<dbReference type="InterPro" id="IPR016009">
    <property type="entry name" value="tRNA_MeTrfase_TRMD/TRM10"/>
</dbReference>
<dbReference type="EC" id="2.1.1.228" evidence="5 15"/>
<evidence type="ECO:0000256" key="12">
    <source>
        <dbReference type="ARBA" id="ARBA00029736"/>
    </source>
</evidence>
<sequence>MRIDVMTVFPEFFGVLDVSLVGKARARGLIDIEVHDVRDWATDVHRTVDDTPFGGGAGMVMKSDIWGAALDDVRARSGIVGQCVLAIPTPSGHPLTQQRCYELAQADHMIIACGRYEGIDSRVAEYYASQPDVVVYEYSLGDYVLNGGEVAATALIEAVGRLVPGMVGNPESLVEESHGEAGLLEYPVYTRPAEFRGIEVPEVLTSGNHQAVARWRRDRALEKTAVRRPDMIARVSNLDKKDCALLAQYGWIRPRKTDGPVKQVTVRLAGEADVEALTELARRTFPDSLDRDVSETNIQTHITQHLDKENVRSWIADDTQLVLVAELEREIIGFSHATWDTQITHRLGGPQASDLVYVVGIYLDRLWRGSGLYGFLMAETFNKLRDCSAVPNHADVWTAVANANRRAQKALKKSGFVPFGERTSNVGDANNSEVTLVRPLNLAE</sequence>
<comment type="function">
    <text evidence="1 15">Specifically methylates guanosine-37 in various tRNAs.</text>
</comment>
<dbReference type="Gene3D" id="3.40.630.30">
    <property type="match status" value="1"/>
</dbReference>
<dbReference type="AlphaFoldDB" id="A0A1H2LP79"/>
<evidence type="ECO:0000256" key="8">
    <source>
        <dbReference type="ARBA" id="ARBA00022603"/>
    </source>
</evidence>
<dbReference type="GO" id="GO:0002939">
    <property type="term" value="P:tRNA N1-guanine methylation"/>
    <property type="evidence" value="ECO:0007669"/>
    <property type="project" value="TreeGrafter"/>
</dbReference>
<dbReference type="GO" id="GO:0052906">
    <property type="term" value="F:tRNA (guanine(37)-N1)-methyltransferase activity"/>
    <property type="evidence" value="ECO:0007669"/>
    <property type="project" value="UniProtKB-UniRule"/>
</dbReference>
<dbReference type="InterPro" id="IPR029026">
    <property type="entry name" value="tRNA_m1G_MTases_N"/>
</dbReference>
<evidence type="ECO:0000313" key="18">
    <source>
        <dbReference type="Proteomes" id="UP000214355"/>
    </source>
</evidence>
<evidence type="ECO:0000256" key="14">
    <source>
        <dbReference type="ARBA" id="ARBA00047783"/>
    </source>
</evidence>
<keyword evidence="11 15" id="KW-0819">tRNA processing</keyword>
<keyword evidence="7 15" id="KW-0963">Cytoplasm</keyword>